<dbReference type="CDD" id="cd00082">
    <property type="entry name" value="HisKA"/>
    <property type="match status" value="1"/>
</dbReference>
<dbReference type="SMART" id="SM00091">
    <property type="entry name" value="PAS"/>
    <property type="match status" value="2"/>
</dbReference>
<dbReference type="SUPFAM" id="SSF55874">
    <property type="entry name" value="ATPase domain of HSP90 chaperone/DNA topoisomerase II/histidine kinase"/>
    <property type="match status" value="1"/>
</dbReference>
<dbReference type="PROSITE" id="PS50113">
    <property type="entry name" value="PAC"/>
    <property type="match status" value="1"/>
</dbReference>
<dbReference type="InterPro" id="IPR000014">
    <property type="entry name" value="PAS"/>
</dbReference>
<dbReference type="AlphaFoldDB" id="A0AA48GJ25"/>
<evidence type="ECO:0000256" key="4">
    <source>
        <dbReference type="ARBA" id="ARBA00022679"/>
    </source>
</evidence>
<evidence type="ECO:0000313" key="12">
    <source>
        <dbReference type="EMBL" id="BDU73901.1"/>
    </source>
</evidence>
<name>A0AA48GJ25_9BACT</name>
<dbReference type="PANTHER" id="PTHR43065">
    <property type="entry name" value="SENSOR HISTIDINE KINASE"/>
    <property type="match status" value="1"/>
</dbReference>
<dbReference type="InterPro" id="IPR036890">
    <property type="entry name" value="HATPase_C_sf"/>
</dbReference>
<keyword evidence="8" id="KW-0902">Two-component regulatory system</keyword>
<dbReference type="SUPFAM" id="SSF47384">
    <property type="entry name" value="Homodimeric domain of signal transducing histidine kinase"/>
    <property type="match status" value="1"/>
</dbReference>
<keyword evidence="4" id="KW-0808">Transferase</keyword>
<dbReference type="KEGG" id="msil:METEAL_30750"/>
<evidence type="ECO:0000256" key="1">
    <source>
        <dbReference type="ARBA" id="ARBA00000085"/>
    </source>
</evidence>
<dbReference type="Gene3D" id="3.30.565.10">
    <property type="entry name" value="Histidine kinase-like ATPase, C-terminal domain"/>
    <property type="match status" value="1"/>
</dbReference>
<evidence type="ECO:0000259" key="10">
    <source>
        <dbReference type="PROSITE" id="PS50112"/>
    </source>
</evidence>
<dbReference type="CDD" id="cd00130">
    <property type="entry name" value="PAS"/>
    <property type="match status" value="1"/>
</dbReference>
<feature type="domain" description="Histidine kinase" evidence="9">
    <location>
        <begin position="287"/>
        <end position="542"/>
    </location>
</feature>
<dbReference type="PRINTS" id="PR00344">
    <property type="entry name" value="BCTRLSENSOR"/>
</dbReference>
<dbReference type="InterPro" id="IPR013655">
    <property type="entry name" value="PAS_fold_3"/>
</dbReference>
<protein>
    <recommendedName>
        <fullName evidence="2">histidine kinase</fullName>
        <ecNumber evidence="2">2.7.13.3</ecNumber>
    </recommendedName>
</protein>
<evidence type="ECO:0000256" key="6">
    <source>
        <dbReference type="ARBA" id="ARBA00022777"/>
    </source>
</evidence>
<dbReference type="Pfam" id="PF08447">
    <property type="entry name" value="PAS_3"/>
    <property type="match status" value="1"/>
</dbReference>
<dbReference type="EC" id="2.7.13.3" evidence="2"/>
<evidence type="ECO:0000259" key="9">
    <source>
        <dbReference type="PROSITE" id="PS50109"/>
    </source>
</evidence>
<keyword evidence="3" id="KW-0597">Phosphoprotein</keyword>
<feature type="domain" description="PAC" evidence="11">
    <location>
        <begin position="215"/>
        <end position="267"/>
    </location>
</feature>
<dbReference type="GO" id="GO:0005524">
    <property type="term" value="F:ATP binding"/>
    <property type="evidence" value="ECO:0007669"/>
    <property type="project" value="UniProtKB-KW"/>
</dbReference>
<keyword evidence="5" id="KW-0547">Nucleotide-binding</keyword>
<dbReference type="PROSITE" id="PS50109">
    <property type="entry name" value="HIS_KIN"/>
    <property type="match status" value="1"/>
</dbReference>
<evidence type="ECO:0000256" key="8">
    <source>
        <dbReference type="ARBA" id="ARBA00023012"/>
    </source>
</evidence>
<dbReference type="SMART" id="SM00387">
    <property type="entry name" value="HATPase_c"/>
    <property type="match status" value="1"/>
</dbReference>
<keyword evidence="13" id="KW-1185">Reference proteome</keyword>
<keyword evidence="6" id="KW-0418">Kinase</keyword>
<dbReference type="Gene3D" id="3.30.450.20">
    <property type="entry name" value="PAS domain"/>
    <property type="match status" value="1"/>
</dbReference>
<dbReference type="PROSITE" id="PS50112">
    <property type="entry name" value="PAS"/>
    <property type="match status" value="1"/>
</dbReference>
<dbReference type="Gene3D" id="1.10.287.130">
    <property type="match status" value="1"/>
</dbReference>
<sequence length="544" mass="58972">MVPMNPLPGSGEPPPGALEALLESLDSWTALVDLDGFVSVVNRGWAAYEGGNPFVAGLGPGDDYGAAVRKVTSSADGNLSIVALGLLAVLKGKVPRLRLEFPLKGDSTQWFGVLAVRSGGMVVFHHSDFTERMQIMQRLRKAETLFKATTEHALDLISVLDTDGKVVFTSHSHPKVLGYSEPEWKALRLEDLVHPGDAEAYLRNIRDAFRSGLSPFFEYRILNRSGAWSIFEGRAAVVETASASNETVLLISRDITSRKQAELERASMEVQLRQAQKLEAVGQLAAGIAHEINTPTQYISDNVRFLEEAFNSLAEILREEGGLLDEASKDAGLAARATGIRELIQREDLDYLLGEVPRAIQQSLEGLTRVSSIVKAMKIFSHPGVPGRVVVDLNQCVETTCIVARNEWKYVALLDTELDPDLPKISCYPGEVNQMILNLIINAAHAIEAALGGSGEKGRITVRTSRDGDWAVLQVEDTGTGIPKHIQDQVFLPFFTTKAVGKGTGQGLAIVHSVAAKHGGTVGFETEEGRGTTFTVRLPISSKD</sequence>
<dbReference type="NCBIfam" id="TIGR00229">
    <property type="entry name" value="sensory_box"/>
    <property type="match status" value="1"/>
</dbReference>
<dbReference type="InterPro" id="IPR003594">
    <property type="entry name" value="HATPase_dom"/>
</dbReference>
<feature type="domain" description="PAS" evidence="10">
    <location>
        <begin position="142"/>
        <end position="212"/>
    </location>
</feature>
<evidence type="ECO:0000256" key="5">
    <source>
        <dbReference type="ARBA" id="ARBA00022741"/>
    </source>
</evidence>
<dbReference type="InterPro" id="IPR004358">
    <property type="entry name" value="Sig_transdc_His_kin-like_C"/>
</dbReference>
<dbReference type="InterPro" id="IPR036097">
    <property type="entry name" value="HisK_dim/P_sf"/>
</dbReference>
<dbReference type="SUPFAM" id="SSF55785">
    <property type="entry name" value="PYP-like sensor domain (PAS domain)"/>
    <property type="match status" value="1"/>
</dbReference>
<evidence type="ECO:0000256" key="2">
    <source>
        <dbReference type="ARBA" id="ARBA00012438"/>
    </source>
</evidence>
<accession>A0AA48GJ25</accession>
<dbReference type="InterPro" id="IPR005467">
    <property type="entry name" value="His_kinase_dom"/>
</dbReference>
<evidence type="ECO:0000256" key="7">
    <source>
        <dbReference type="ARBA" id="ARBA00022840"/>
    </source>
</evidence>
<dbReference type="GO" id="GO:0000155">
    <property type="term" value="F:phosphorelay sensor kinase activity"/>
    <property type="evidence" value="ECO:0007669"/>
    <property type="project" value="InterPro"/>
</dbReference>
<reference evidence="13" key="1">
    <citation type="journal article" date="2023" name="Int. J. Syst. Evol. Microbiol.">
        <title>Mesoterricola silvestris gen. nov., sp. nov., Mesoterricola sediminis sp. nov., Geothrix oryzae sp. nov., Geothrix edaphica sp. nov., Geothrix rubra sp. nov., and Geothrix limicola sp. nov., six novel members of Acidobacteriota isolated from soils.</title>
        <authorList>
            <person name="Itoh H."/>
            <person name="Sugisawa Y."/>
            <person name="Mise K."/>
            <person name="Xu Z."/>
            <person name="Kuniyasu M."/>
            <person name="Ushijima N."/>
            <person name="Kawano K."/>
            <person name="Kobayashi E."/>
            <person name="Shiratori Y."/>
            <person name="Masuda Y."/>
            <person name="Senoo K."/>
        </authorList>
    </citation>
    <scope>NUCLEOTIDE SEQUENCE [LARGE SCALE GENOMIC DNA]</scope>
    <source>
        <strain evidence="13">W79</strain>
    </source>
</reference>
<gene>
    <name evidence="12" type="ORF">METEAL_30750</name>
</gene>
<evidence type="ECO:0000259" key="11">
    <source>
        <dbReference type="PROSITE" id="PS50113"/>
    </source>
</evidence>
<evidence type="ECO:0000256" key="3">
    <source>
        <dbReference type="ARBA" id="ARBA00022553"/>
    </source>
</evidence>
<dbReference type="Pfam" id="PF02518">
    <property type="entry name" value="HATPase_c"/>
    <property type="match status" value="1"/>
</dbReference>
<organism evidence="12 13">
    <name type="scientific">Mesoterricola silvestris</name>
    <dbReference type="NCBI Taxonomy" id="2927979"/>
    <lineage>
        <taxon>Bacteria</taxon>
        <taxon>Pseudomonadati</taxon>
        <taxon>Acidobacteriota</taxon>
        <taxon>Holophagae</taxon>
        <taxon>Holophagales</taxon>
        <taxon>Holophagaceae</taxon>
        <taxon>Mesoterricola</taxon>
    </lineage>
</organism>
<proteinExistence type="predicted"/>
<dbReference type="Proteomes" id="UP001238179">
    <property type="component" value="Chromosome"/>
</dbReference>
<dbReference type="EMBL" id="AP027080">
    <property type="protein sequence ID" value="BDU73901.1"/>
    <property type="molecule type" value="Genomic_DNA"/>
</dbReference>
<dbReference type="InterPro" id="IPR000700">
    <property type="entry name" value="PAS-assoc_C"/>
</dbReference>
<keyword evidence="7" id="KW-0067">ATP-binding</keyword>
<evidence type="ECO:0000313" key="13">
    <source>
        <dbReference type="Proteomes" id="UP001238179"/>
    </source>
</evidence>
<comment type="catalytic activity">
    <reaction evidence="1">
        <text>ATP + protein L-histidine = ADP + protein N-phospho-L-histidine.</text>
        <dbReference type="EC" id="2.7.13.3"/>
    </reaction>
</comment>
<dbReference type="InterPro" id="IPR035965">
    <property type="entry name" value="PAS-like_dom_sf"/>
</dbReference>
<dbReference type="InterPro" id="IPR003661">
    <property type="entry name" value="HisK_dim/P_dom"/>
</dbReference>
<dbReference type="PANTHER" id="PTHR43065:SF46">
    <property type="entry name" value="C4-DICARBOXYLATE TRANSPORT SENSOR PROTEIN DCTB"/>
    <property type="match status" value="1"/>
</dbReference>